<dbReference type="SUPFAM" id="SSF52507">
    <property type="entry name" value="Homo-oligomeric flavin-containing Cys decarboxylases, HFCD"/>
    <property type="match status" value="1"/>
</dbReference>
<dbReference type="GO" id="GO:0071513">
    <property type="term" value="C:phosphopantothenoylcysteine decarboxylase complex"/>
    <property type="evidence" value="ECO:0007669"/>
    <property type="project" value="TreeGrafter"/>
</dbReference>
<dbReference type="InterPro" id="IPR003382">
    <property type="entry name" value="Flavoprotein"/>
</dbReference>
<dbReference type="Pfam" id="PF02441">
    <property type="entry name" value="Flavoprotein"/>
    <property type="match status" value="1"/>
</dbReference>
<dbReference type="OrthoDB" id="1532798at2759"/>
<dbReference type="GO" id="GO:0015937">
    <property type="term" value="P:coenzyme A biosynthetic process"/>
    <property type="evidence" value="ECO:0007669"/>
    <property type="project" value="UniProtKB-KW"/>
</dbReference>
<dbReference type="Gene3D" id="3.40.50.1950">
    <property type="entry name" value="Flavin prenyltransferase-like"/>
    <property type="match status" value="1"/>
</dbReference>
<dbReference type="Proteomes" id="UP001140510">
    <property type="component" value="Unassembled WGS sequence"/>
</dbReference>
<keyword evidence="5" id="KW-1185">Reference proteome</keyword>
<feature type="domain" description="Flavoprotein" evidence="3">
    <location>
        <begin position="41"/>
        <end position="260"/>
    </location>
</feature>
<protein>
    <recommendedName>
        <fullName evidence="3">Flavoprotein domain-containing protein</fullName>
    </recommendedName>
</protein>
<comment type="caution">
    <text evidence="4">The sequence shown here is derived from an EMBL/GenBank/DDBJ whole genome shotgun (WGS) entry which is preliminary data.</text>
</comment>
<reference evidence="4" key="1">
    <citation type="submission" date="2022-10" db="EMBL/GenBank/DDBJ databases">
        <title>Tapping the CABI collections for fungal endophytes: first genome assemblies for Collariella, Neodidymelliopsis, Ascochyta clinopodiicola, Didymella pomorum, Didymosphaeria variabile, Neocosmospora piperis and Neocucurbitaria cava.</title>
        <authorList>
            <person name="Hill R."/>
        </authorList>
    </citation>
    <scope>NUCLEOTIDE SEQUENCE</scope>
    <source>
        <strain evidence="4">IMI 355091</strain>
    </source>
</reference>
<dbReference type="AlphaFoldDB" id="A0A9W8ZEQ8"/>
<evidence type="ECO:0000313" key="5">
    <source>
        <dbReference type="Proteomes" id="UP001140510"/>
    </source>
</evidence>
<gene>
    <name evidence="4" type="ORF">N0V91_006451</name>
</gene>
<dbReference type="GO" id="GO:0010181">
    <property type="term" value="F:FMN binding"/>
    <property type="evidence" value="ECO:0007669"/>
    <property type="project" value="TreeGrafter"/>
</dbReference>
<dbReference type="PANTHER" id="PTHR14359:SF6">
    <property type="entry name" value="PHOSPHOPANTOTHENOYLCYSTEINE DECARBOXYLASE"/>
    <property type="match status" value="1"/>
</dbReference>
<comment type="similarity">
    <text evidence="2">Belongs to the HFCD (homooligomeric flavin containing Cys decarboxylase) superfamily.</text>
</comment>
<sequence>MSIQISNLKLSKLIPLEHQHFEPPTQFRSRFNFDHHDEKIHVLLCATGSVATIKIPNMINALARHPNVAIRLIFTTSAKNFLQGQSDEQPSLILIESLPNVEGIYFDEDEWKEPWKRGNKILHIELRRWADIMVIAPLSANEMAKITQGWSDNLLLSVVRAWDTTGLIDPLREIPGVTWPEEEGWKDGPKKKRILVAPSMNTAMWLQPITKKQVQVLDYEWGVKNGGWYEVLQPMEKELACGDVGGGAMKDWREIVRVIEARLGLTITEDWGLL</sequence>
<name>A0A9W8ZEQ8_9PLEO</name>
<evidence type="ECO:0000256" key="1">
    <source>
        <dbReference type="ARBA" id="ARBA00022993"/>
    </source>
</evidence>
<accession>A0A9W8ZEQ8</accession>
<evidence type="ECO:0000256" key="2">
    <source>
        <dbReference type="ARBA" id="ARBA00038350"/>
    </source>
</evidence>
<keyword evidence="1" id="KW-0173">Coenzyme A biosynthesis</keyword>
<proteinExistence type="inferred from homology"/>
<dbReference type="GO" id="GO:0004633">
    <property type="term" value="F:phosphopantothenoylcysteine decarboxylase activity"/>
    <property type="evidence" value="ECO:0007669"/>
    <property type="project" value="TreeGrafter"/>
</dbReference>
<dbReference type="EMBL" id="JAPEVA010000050">
    <property type="protein sequence ID" value="KAJ4403575.1"/>
    <property type="molecule type" value="Genomic_DNA"/>
</dbReference>
<organism evidence="4 5">
    <name type="scientific">Didymella pomorum</name>
    <dbReference type="NCBI Taxonomy" id="749634"/>
    <lineage>
        <taxon>Eukaryota</taxon>
        <taxon>Fungi</taxon>
        <taxon>Dikarya</taxon>
        <taxon>Ascomycota</taxon>
        <taxon>Pezizomycotina</taxon>
        <taxon>Dothideomycetes</taxon>
        <taxon>Pleosporomycetidae</taxon>
        <taxon>Pleosporales</taxon>
        <taxon>Pleosporineae</taxon>
        <taxon>Didymellaceae</taxon>
        <taxon>Didymella</taxon>
    </lineage>
</organism>
<dbReference type="PANTHER" id="PTHR14359">
    <property type="entry name" value="HOMO-OLIGOMERIC FLAVIN CONTAINING CYS DECARBOXYLASE FAMILY"/>
    <property type="match status" value="1"/>
</dbReference>
<evidence type="ECO:0000259" key="3">
    <source>
        <dbReference type="Pfam" id="PF02441"/>
    </source>
</evidence>
<dbReference type="InterPro" id="IPR036551">
    <property type="entry name" value="Flavin_trans-like"/>
</dbReference>
<evidence type="ECO:0000313" key="4">
    <source>
        <dbReference type="EMBL" id="KAJ4403575.1"/>
    </source>
</evidence>